<sequence length="474" mass="50288">MSSLSTHTPAHPAAVADAAGTDAGTPAATGGASNTSTTASSADLSFAEGLRYVTTQDAPVTPWEAGHKPSLAELREHFGPIFDRIALGASEREAHRVLPFVEIAELNRAGFTVLRVPTEYGGPGVSFTDWVQLLIDLAAADPNIAHQYRSHAGFAETLRYQNEQTREFWYAKVLAGDTVGNASTEVSGNTLNTLNTTLAVQADGTGVLNGAKYYCTGTAYATHTRVSATLLDTDGTPTEGRQFAVVSTRAPGVELEDDWNGFGQSLTGTGTTRFTDVRVAPEHILNRVPGSAEAQFEAPLFQIVLLAVLAGIARNVVNDAAAGVHRRTRSFNTGLGVPHSEDPQILGVVGRLSAQAFVVESAVVEAARRLEAAEGVLSLEDPDAQRLLTEAELAVERAHVTVPSIVTSICSELFLTGGASNTSREKNLDRHWRNAQTVATHNPIVFRERIIGDYLVNGTVPEGLNAIGEVTRAS</sequence>
<feature type="region of interest" description="Disordered" evidence="14">
    <location>
        <begin position="20"/>
        <end position="39"/>
    </location>
</feature>
<evidence type="ECO:0000256" key="10">
    <source>
        <dbReference type="ARBA" id="ARBA00034345"/>
    </source>
</evidence>
<evidence type="ECO:0000256" key="3">
    <source>
        <dbReference type="ARBA" id="ARBA00022643"/>
    </source>
</evidence>
<dbReference type="Pfam" id="PF02770">
    <property type="entry name" value="Acyl-CoA_dh_M"/>
    <property type="match status" value="1"/>
</dbReference>
<dbReference type="InterPro" id="IPR009100">
    <property type="entry name" value="AcylCoA_DH/oxidase_NM_dom_sf"/>
</dbReference>
<dbReference type="Gene3D" id="2.40.110.10">
    <property type="entry name" value="Butyryl-CoA Dehydrogenase, subunit A, domain 2"/>
    <property type="match status" value="1"/>
</dbReference>
<dbReference type="SUPFAM" id="SSF47203">
    <property type="entry name" value="Acyl-CoA dehydrogenase C-terminal domain-like"/>
    <property type="match status" value="1"/>
</dbReference>
<dbReference type="PANTHER" id="PTHR43884:SF12">
    <property type="entry name" value="ISOVALERYL-COA DEHYDROGENASE, MITOCHONDRIAL-RELATED"/>
    <property type="match status" value="1"/>
</dbReference>
<comment type="catalytic activity">
    <reaction evidence="13">
        <text>dibenzothiophene + 2 FMNH2 + 2 O2 = dibenzothiophene 5,5-dioxide + 2 FMN + 2 H2O + 2 H(+)</text>
        <dbReference type="Rhea" id="RHEA:49072"/>
        <dbReference type="ChEBI" id="CHEBI:15377"/>
        <dbReference type="ChEBI" id="CHEBI:15378"/>
        <dbReference type="ChEBI" id="CHEBI:15379"/>
        <dbReference type="ChEBI" id="CHEBI:23681"/>
        <dbReference type="ChEBI" id="CHEBI:57618"/>
        <dbReference type="ChEBI" id="CHEBI:58210"/>
        <dbReference type="ChEBI" id="CHEBI:90356"/>
        <dbReference type="EC" id="1.14.14.21"/>
    </reaction>
</comment>
<dbReference type="InterPro" id="IPR013786">
    <property type="entry name" value="AcylCoA_DH/ox_N"/>
</dbReference>
<evidence type="ECO:0000256" key="11">
    <source>
        <dbReference type="ARBA" id="ARBA00047859"/>
    </source>
</evidence>
<reference evidence="18" key="1">
    <citation type="submission" date="2023-07" db="EMBL/GenBank/DDBJ databases">
        <title>Sequencing the genomes of 1000 actinobacteria strains.</title>
        <authorList>
            <person name="Klenk H.-P."/>
        </authorList>
    </citation>
    <scope>NUCLEOTIDE SEQUENCE</scope>
    <source>
        <strain evidence="18">DSM 13068</strain>
    </source>
</reference>
<feature type="domain" description="Acyl-CoA dehydrogenase/oxidase N-terminal" evidence="16">
    <location>
        <begin position="87"/>
        <end position="177"/>
    </location>
</feature>
<dbReference type="PANTHER" id="PTHR43884">
    <property type="entry name" value="ACYL-COA DEHYDROGENASE"/>
    <property type="match status" value="1"/>
</dbReference>
<keyword evidence="2" id="KW-0285">Flavoprotein</keyword>
<dbReference type="InterPro" id="IPR037069">
    <property type="entry name" value="AcylCoA_DH/ox_N_sf"/>
</dbReference>
<feature type="domain" description="Acyl-CoA dehydrogenase C-terminal" evidence="17">
    <location>
        <begin position="306"/>
        <end position="442"/>
    </location>
</feature>
<evidence type="ECO:0000259" key="16">
    <source>
        <dbReference type="Pfam" id="PF02771"/>
    </source>
</evidence>
<comment type="catalytic activity">
    <reaction evidence="11">
        <text>dibenzothiophene + FMNH2 + O2 = dibenzothiophene 5-oxide + FMN + H2O + H(+)</text>
        <dbReference type="Rhea" id="RHEA:49076"/>
        <dbReference type="ChEBI" id="CHEBI:15377"/>
        <dbReference type="ChEBI" id="CHEBI:15378"/>
        <dbReference type="ChEBI" id="CHEBI:15379"/>
        <dbReference type="ChEBI" id="CHEBI:23681"/>
        <dbReference type="ChEBI" id="CHEBI:23683"/>
        <dbReference type="ChEBI" id="CHEBI:57618"/>
        <dbReference type="ChEBI" id="CHEBI:58210"/>
    </reaction>
</comment>
<evidence type="ECO:0000259" key="17">
    <source>
        <dbReference type="Pfam" id="PF08028"/>
    </source>
</evidence>
<dbReference type="Pfam" id="PF02771">
    <property type="entry name" value="Acyl-CoA_dh_N"/>
    <property type="match status" value="1"/>
</dbReference>
<evidence type="ECO:0000256" key="5">
    <source>
        <dbReference type="ARBA" id="ARBA00023002"/>
    </source>
</evidence>
<evidence type="ECO:0000256" key="14">
    <source>
        <dbReference type="SAM" id="MobiDB-lite"/>
    </source>
</evidence>
<evidence type="ECO:0000313" key="18">
    <source>
        <dbReference type="EMBL" id="MDR7294444.1"/>
    </source>
</evidence>
<protein>
    <recommendedName>
        <fullName evidence="10">Dibenzothiophene monooxygenase</fullName>
        <ecNumber evidence="9">1.14.14.21</ecNumber>
    </recommendedName>
</protein>
<accession>A0ABU1Z1E5</accession>
<dbReference type="InterPro" id="IPR046373">
    <property type="entry name" value="Acyl-CoA_Oxase/DH_mid-dom_sf"/>
</dbReference>
<dbReference type="Gene3D" id="1.10.540.10">
    <property type="entry name" value="Acyl-CoA dehydrogenase/oxidase, N-terminal domain"/>
    <property type="match status" value="1"/>
</dbReference>
<evidence type="ECO:0000256" key="12">
    <source>
        <dbReference type="ARBA" id="ARBA00048445"/>
    </source>
</evidence>
<dbReference type="Proteomes" id="UP001180715">
    <property type="component" value="Unassembled WGS sequence"/>
</dbReference>
<comment type="catalytic activity">
    <reaction evidence="12">
        <text>dibenzothiophene 5-oxide + FMNH2 + O2 = dibenzothiophene 5,5-dioxide + FMN + H2O + H(+)</text>
        <dbReference type="Rhea" id="RHEA:49080"/>
        <dbReference type="ChEBI" id="CHEBI:15377"/>
        <dbReference type="ChEBI" id="CHEBI:15378"/>
        <dbReference type="ChEBI" id="CHEBI:15379"/>
        <dbReference type="ChEBI" id="CHEBI:23683"/>
        <dbReference type="ChEBI" id="CHEBI:57618"/>
        <dbReference type="ChEBI" id="CHEBI:58210"/>
        <dbReference type="ChEBI" id="CHEBI:90356"/>
    </reaction>
</comment>
<dbReference type="InterPro" id="IPR036250">
    <property type="entry name" value="AcylCo_DH-like_C"/>
</dbReference>
<comment type="caution">
    <text evidence="18">The sequence shown here is derived from an EMBL/GenBank/DDBJ whole genome shotgun (WGS) entry which is preliminary data.</text>
</comment>
<dbReference type="SUPFAM" id="SSF56645">
    <property type="entry name" value="Acyl-CoA dehydrogenase NM domain-like"/>
    <property type="match status" value="1"/>
</dbReference>
<comment type="subcellular location">
    <subcellularLocation>
        <location evidence="1">Cytoplasm</location>
    </subcellularLocation>
</comment>
<dbReference type="InterPro" id="IPR006091">
    <property type="entry name" value="Acyl-CoA_Oxase/DH_mid-dom"/>
</dbReference>
<keyword evidence="19" id="KW-1185">Reference proteome</keyword>
<organism evidence="18 19">
    <name type="scientific">Pseudoglutamicibacter albus</name>
    <dbReference type="NCBI Taxonomy" id="98671"/>
    <lineage>
        <taxon>Bacteria</taxon>
        <taxon>Bacillati</taxon>
        <taxon>Actinomycetota</taxon>
        <taxon>Actinomycetes</taxon>
        <taxon>Micrococcales</taxon>
        <taxon>Micrococcaceae</taxon>
        <taxon>Pseudoglutamicibacter</taxon>
    </lineage>
</organism>
<evidence type="ECO:0000256" key="6">
    <source>
        <dbReference type="ARBA" id="ARBA00023033"/>
    </source>
</evidence>
<evidence type="ECO:0000313" key="19">
    <source>
        <dbReference type="Proteomes" id="UP001180715"/>
    </source>
</evidence>
<gene>
    <name evidence="18" type="ORF">J2S67_001712</name>
</gene>
<keyword evidence="6" id="KW-0503">Monooxygenase</keyword>
<keyword evidence="3" id="KW-0288">FMN</keyword>
<comment type="pathway">
    <text evidence="7">Sulfur metabolism; dibenzothiophene degradation.</text>
</comment>
<dbReference type="RefSeq" id="WP_310248226.1">
    <property type="nucleotide sequence ID" value="NZ_JAVDXX010000001.1"/>
</dbReference>
<evidence type="ECO:0000256" key="8">
    <source>
        <dbReference type="ARBA" id="ARBA00034317"/>
    </source>
</evidence>
<dbReference type="InterPro" id="IPR013107">
    <property type="entry name" value="Acyl-CoA_DH_C"/>
</dbReference>
<evidence type="ECO:0000256" key="1">
    <source>
        <dbReference type="ARBA" id="ARBA00004496"/>
    </source>
</evidence>
<dbReference type="Pfam" id="PF08028">
    <property type="entry name" value="Acyl-CoA_dh_2"/>
    <property type="match status" value="1"/>
</dbReference>
<proteinExistence type="inferred from homology"/>
<keyword evidence="4" id="KW-0547">Nucleotide-binding</keyword>
<evidence type="ECO:0000256" key="7">
    <source>
        <dbReference type="ARBA" id="ARBA00034307"/>
    </source>
</evidence>
<dbReference type="Gene3D" id="1.20.140.10">
    <property type="entry name" value="Butyryl-CoA Dehydrogenase, subunit A, domain 3"/>
    <property type="match status" value="1"/>
</dbReference>
<dbReference type="EC" id="1.14.14.21" evidence="9"/>
<evidence type="ECO:0000259" key="15">
    <source>
        <dbReference type="Pfam" id="PF02770"/>
    </source>
</evidence>
<comment type="similarity">
    <text evidence="8">Belongs to the DszC flavin monooxygenase family.</text>
</comment>
<feature type="domain" description="Acyl-CoA oxidase/dehydrogenase middle" evidence="15">
    <location>
        <begin position="187"/>
        <end position="277"/>
    </location>
</feature>
<evidence type="ECO:0000256" key="4">
    <source>
        <dbReference type="ARBA" id="ARBA00022741"/>
    </source>
</evidence>
<evidence type="ECO:0000256" key="9">
    <source>
        <dbReference type="ARBA" id="ARBA00034328"/>
    </source>
</evidence>
<evidence type="ECO:0000256" key="13">
    <source>
        <dbReference type="ARBA" id="ARBA00049456"/>
    </source>
</evidence>
<keyword evidence="5" id="KW-0560">Oxidoreductase</keyword>
<evidence type="ECO:0000256" key="2">
    <source>
        <dbReference type="ARBA" id="ARBA00022630"/>
    </source>
</evidence>
<name>A0ABU1Z1E5_9MICC</name>
<dbReference type="EMBL" id="JAVDXX010000001">
    <property type="protein sequence ID" value="MDR7294444.1"/>
    <property type="molecule type" value="Genomic_DNA"/>
</dbReference>